<comment type="caution">
    <text evidence="5">Lacks conserved residue(s) required for the propagation of feature annotation.</text>
</comment>
<organism evidence="8 9">
    <name type="scientific">Anopheles sinensis</name>
    <name type="common">Mosquito</name>
    <dbReference type="NCBI Taxonomy" id="74873"/>
    <lineage>
        <taxon>Eukaryota</taxon>
        <taxon>Metazoa</taxon>
        <taxon>Ecdysozoa</taxon>
        <taxon>Arthropoda</taxon>
        <taxon>Hexapoda</taxon>
        <taxon>Insecta</taxon>
        <taxon>Pterygota</taxon>
        <taxon>Neoptera</taxon>
        <taxon>Endopterygota</taxon>
        <taxon>Diptera</taxon>
        <taxon>Nematocera</taxon>
        <taxon>Culicoidea</taxon>
        <taxon>Culicidae</taxon>
        <taxon>Anophelinae</taxon>
        <taxon>Anopheles</taxon>
    </lineage>
</organism>
<proteinExistence type="inferred from homology"/>
<dbReference type="SMART" id="SM00006">
    <property type="entry name" value="A4_EXTRA"/>
    <property type="match status" value="1"/>
</dbReference>
<dbReference type="EMBL" id="KE524812">
    <property type="protein sequence ID" value="KFB37010.1"/>
    <property type="molecule type" value="Genomic_DNA"/>
</dbReference>
<evidence type="ECO:0000256" key="3">
    <source>
        <dbReference type="ARBA" id="ARBA00022989"/>
    </source>
</evidence>
<dbReference type="GO" id="GO:0007417">
    <property type="term" value="P:central nervous system development"/>
    <property type="evidence" value="ECO:0007669"/>
    <property type="project" value="TreeGrafter"/>
</dbReference>
<dbReference type="InterPro" id="IPR015849">
    <property type="entry name" value="Amyloid_glyco_heparin-bd"/>
</dbReference>
<evidence type="ECO:0000313" key="7">
    <source>
        <dbReference type="EMBL" id="KFB37010.1"/>
    </source>
</evidence>
<evidence type="ECO:0000256" key="5">
    <source>
        <dbReference type="PROSITE-ProRule" id="PRU01217"/>
    </source>
</evidence>
<dbReference type="PANTHER" id="PTHR23103">
    <property type="entry name" value="ALZHEIMER'S DISEASE BETA-AMYLOID RELATED"/>
    <property type="match status" value="1"/>
</dbReference>
<dbReference type="InterPro" id="IPR008155">
    <property type="entry name" value="Amyloid_glyco"/>
</dbReference>
<dbReference type="SUPFAM" id="SSF56491">
    <property type="entry name" value="A heparin-binding domain"/>
    <property type="match status" value="1"/>
</dbReference>
<evidence type="ECO:0000259" key="6">
    <source>
        <dbReference type="PROSITE" id="PS51869"/>
    </source>
</evidence>
<dbReference type="Gene3D" id="3.90.570.10">
    <property type="entry name" value="Amyloidogenic glycoprotein, heparin-binding domain"/>
    <property type="match status" value="1"/>
</dbReference>
<dbReference type="EMBL" id="ATLV01012755">
    <property type="status" value="NOT_ANNOTATED_CDS"/>
    <property type="molecule type" value="Genomic_DNA"/>
</dbReference>
<dbReference type="GO" id="GO:0008201">
    <property type="term" value="F:heparin binding"/>
    <property type="evidence" value="ECO:0007669"/>
    <property type="project" value="UniProtKB-UniRule"/>
</dbReference>
<dbReference type="PROSITE" id="PS51869">
    <property type="entry name" value="APP_E1"/>
    <property type="match status" value="1"/>
</dbReference>
<dbReference type="GO" id="GO:0016020">
    <property type="term" value="C:membrane"/>
    <property type="evidence" value="ECO:0007669"/>
    <property type="project" value="UniProtKB-SubCell"/>
</dbReference>
<feature type="domain" description="E1" evidence="6">
    <location>
        <begin position="17"/>
        <end position="160"/>
    </location>
</feature>
<dbReference type="GO" id="GO:0043005">
    <property type="term" value="C:neuron projection"/>
    <property type="evidence" value="ECO:0007669"/>
    <property type="project" value="TreeGrafter"/>
</dbReference>
<feature type="region of interest" description="GFLD subdomain" evidence="5">
    <location>
        <begin position="17"/>
        <end position="118"/>
    </location>
</feature>
<dbReference type="GO" id="GO:0043025">
    <property type="term" value="C:neuronal cell body"/>
    <property type="evidence" value="ECO:0007669"/>
    <property type="project" value="TreeGrafter"/>
</dbReference>
<evidence type="ECO:0000256" key="2">
    <source>
        <dbReference type="ARBA" id="ARBA00022692"/>
    </source>
</evidence>
<dbReference type="Pfam" id="PF02177">
    <property type="entry name" value="APP_N"/>
    <property type="match status" value="1"/>
</dbReference>
<comment type="subcellular location">
    <subcellularLocation>
        <location evidence="1">Membrane</location>
        <topology evidence="1">Single-pass type I membrane protein</topology>
    </subcellularLocation>
</comment>
<dbReference type="InterPro" id="IPR036454">
    <property type="entry name" value="Amyloid_glyco_heparin-bd_sf"/>
</dbReference>
<dbReference type="AlphaFoldDB" id="A0A084VGB6"/>
<evidence type="ECO:0000256" key="4">
    <source>
        <dbReference type="ARBA" id="ARBA00023136"/>
    </source>
</evidence>
<keyword evidence="2" id="KW-0812">Transmembrane</keyword>
<evidence type="ECO:0000256" key="1">
    <source>
        <dbReference type="ARBA" id="ARBA00004479"/>
    </source>
</evidence>
<protein>
    <submittedName>
        <fullName evidence="7">AGAP002790-PA-like protein</fullName>
    </submittedName>
</protein>
<dbReference type="STRING" id="74873.A0A084VGB6"/>
<dbReference type="GO" id="GO:0007409">
    <property type="term" value="P:axonogenesis"/>
    <property type="evidence" value="ECO:0007669"/>
    <property type="project" value="TreeGrafter"/>
</dbReference>
<keyword evidence="4" id="KW-0472">Membrane</keyword>
<evidence type="ECO:0000313" key="9">
    <source>
        <dbReference type="Proteomes" id="UP000030765"/>
    </source>
</evidence>
<dbReference type="Proteomes" id="UP000030765">
    <property type="component" value="Unassembled WGS sequence"/>
</dbReference>
<evidence type="ECO:0000313" key="8">
    <source>
        <dbReference type="EnsemblMetazoa" id="ASIC004186-PA"/>
    </source>
</evidence>
<dbReference type="InterPro" id="IPR008154">
    <property type="entry name" value="Amyloid_glyco_extra"/>
</dbReference>
<reference evidence="7 9" key="1">
    <citation type="journal article" date="2014" name="BMC Genomics">
        <title>Genome sequence of Anopheles sinensis provides insight into genetics basis of mosquito competence for malaria parasites.</title>
        <authorList>
            <person name="Zhou D."/>
            <person name="Zhang D."/>
            <person name="Ding G."/>
            <person name="Shi L."/>
            <person name="Hou Q."/>
            <person name="Ye Y."/>
            <person name="Xu Y."/>
            <person name="Zhou H."/>
            <person name="Xiong C."/>
            <person name="Li S."/>
            <person name="Yu J."/>
            <person name="Hong S."/>
            <person name="Yu X."/>
            <person name="Zou P."/>
            <person name="Chen C."/>
            <person name="Chang X."/>
            <person name="Wang W."/>
            <person name="Lv Y."/>
            <person name="Sun Y."/>
            <person name="Ma L."/>
            <person name="Shen B."/>
            <person name="Zhu C."/>
        </authorList>
    </citation>
    <scope>NUCLEOTIDE SEQUENCE [LARGE SCALE GENOMIC DNA]</scope>
</reference>
<keyword evidence="3" id="KW-1133">Transmembrane helix</keyword>
<comment type="similarity">
    <text evidence="5">Belongs to the APP family.</text>
</comment>
<feature type="region of interest" description="CuBD subdomain" evidence="5">
    <location>
        <begin position="118"/>
        <end position="160"/>
    </location>
</feature>
<dbReference type="PANTHER" id="PTHR23103:SF15">
    <property type="entry name" value="AMYLOID-BETA-LIKE PROTEIN"/>
    <property type="match status" value="1"/>
</dbReference>
<gene>
    <name evidence="7" type="ORF">ZHAS_00004186</name>
</gene>
<name>A0A084VGB6_ANOSI</name>
<sequence>MWCGMKAAGKKGKRQSEKRAMDATEQCNFALRNGHIRFIVLSTSAEARKSGPAGTMSRRRFWVEESVSRVYPGRDITNIVESSHYQKIGGWCRQGALNAAKCKGAQRWIKPFRCLGKCMFVCKGVPNGSEDPTDWKIANSFFSSLLPDQAASSAAHCQSVGAGWSAKIAKPTRLGHIKA</sequence>
<reference evidence="8" key="2">
    <citation type="submission" date="2020-05" db="UniProtKB">
        <authorList>
            <consortium name="EnsemblMetazoa"/>
        </authorList>
    </citation>
    <scope>IDENTIFICATION</scope>
</reference>
<dbReference type="OrthoDB" id="6147836at2759"/>
<dbReference type="VEuPathDB" id="VectorBase:ASIC004186"/>
<dbReference type="VEuPathDB" id="VectorBase:ASIS015860"/>
<accession>A0A084VGB6</accession>
<dbReference type="EnsemblMetazoa" id="ASIC004186-RA">
    <property type="protein sequence ID" value="ASIC004186-PA"/>
    <property type="gene ID" value="ASIC004186"/>
</dbReference>
<keyword evidence="9" id="KW-1185">Reference proteome</keyword>